<keyword evidence="3" id="KW-1185">Reference proteome</keyword>
<name>A0A937CKQ8_9HYPH</name>
<dbReference type="EMBL" id="JAEQNC010000001">
    <property type="protein sequence ID" value="MBL0370731.1"/>
    <property type="molecule type" value="Genomic_DNA"/>
</dbReference>
<evidence type="ECO:0000259" key="1">
    <source>
        <dbReference type="Pfam" id="PF13521"/>
    </source>
</evidence>
<evidence type="ECO:0000313" key="2">
    <source>
        <dbReference type="EMBL" id="MBL0370731.1"/>
    </source>
</evidence>
<reference evidence="2" key="1">
    <citation type="submission" date="2021-01" db="EMBL/GenBank/DDBJ databases">
        <title>Rhizobium sp. strain KVB221 16S ribosomal RNA gene Genome sequencing and assembly.</title>
        <authorList>
            <person name="Kang M."/>
        </authorList>
    </citation>
    <scope>NUCLEOTIDE SEQUENCE</scope>
    <source>
        <strain evidence="2">KVB221</strain>
    </source>
</reference>
<dbReference type="SUPFAM" id="SSF52540">
    <property type="entry name" value="P-loop containing nucleoside triphosphate hydrolases"/>
    <property type="match status" value="1"/>
</dbReference>
<accession>A0A937CKQ8</accession>
<dbReference type="Pfam" id="PF13521">
    <property type="entry name" value="AAA_28"/>
    <property type="match status" value="1"/>
</dbReference>
<dbReference type="InterPro" id="IPR038727">
    <property type="entry name" value="NadR/Ttd14_AAA_dom"/>
</dbReference>
<evidence type="ECO:0000313" key="3">
    <source>
        <dbReference type="Proteomes" id="UP000633219"/>
    </source>
</evidence>
<dbReference type="AlphaFoldDB" id="A0A937CKQ8"/>
<dbReference type="RefSeq" id="WP_201652140.1">
    <property type="nucleotide sequence ID" value="NZ_JAEQNC010000001.1"/>
</dbReference>
<dbReference type="Proteomes" id="UP000633219">
    <property type="component" value="Unassembled WGS sequence"/>
</dbReference>
<dbReference type="Gene3D" id="3.40.50.300">
    <property type="entry name" value="P-loop containing nucleotide triphosphate hydrolases"/>
    <property type="match status" value="1"/>
</dbReference>
<protein>
    <submittedName>
        <fullName evidence="2">AAA family ATPase</fullName>
    </submittedName>
</protein>
<dbReference type="InterPro" id="IPR027417">
    <property type="entry name" value="P-loop_NTPase"/>
</dbReference>
<sequence>MSELDYGFQRVHEKCKDLIMLTGCSGGGKSTLLSELDRRGYHVFEEPGRQIVKEQDLIDGPALPWPNPEGFAELCLSRSMHNLALALKLGGQVFFDRGIVDALASFEHLGLPVPEHFSRAAERLRYCKTVFVLPPWPEIFTGDAERRHSADEAVDTYHDLVSTYERLGYELVAVPKVDAAARADFVLDHLAKESTARVGVAVQRNIDYKIPD</sequence>
<feature type="domain" description="NadR/Ttd14 AAA" evidence="1">
    <location>
        <begin position="19"/>
        <end position="182"/>
    </location>
</feature>
<organism evidence="2 3">
    <name type="scientific">Rhizobium setariae</name>
    <dbReference type="NCBI Taxonomy" id="2801340"/>
    <lineage>
        <taxon>Bacteria</taxon>
        <taxon>Pseudomonadati</taxon>
        <taxon>Pseudomonadota</taxon>
        <taxon>Alphaproteobacteria</taxon>
        <taxon>Hyphomicrobiales</taxon>
        <taxon>Rhizobiaceae</taxon>
        <taxon>Rhizobium/Agrobacterium group</taxon>
        <taxon>Rhizobium</taxon>
    </lineage>
</organism>
<proteinExistence type="predicted"/>
<gene>
    <name evidence="2" type="ORF">JJB09_01695</name>
</gene>
<comment type="caution">
    <text evidence="2">The sequence shown here is derived from an EMBL/GenBank/DDBJ whole genome shotgun (WGS) entry which is preliminary data.</text>
</comment>